<evidence type="ECO:0000259" key="14">
    <source>
        <dbReference type="PROSITE" id="PS50837"/>
    </source>
</evidence>
<name>A0A667XI29_9TELE</name>
<sequence length="491" mass="55898">MACTSQSALEYVKRARLHLVRRLKSLSIILENLYEQKVFSEEEVSKIQTQADDFDKKRKILDFVINKGEAACYTLLRIIDMTRQRTLERPAPLPENVDLDSPQDTFDLHHWISCFSFREDTEMDVTCLKGISNIMICILKFFIIEQGFSPSELLKTNVTNILVVGKPGIGKTAVTHQMLKLWAESDNSKLDYMFYFDIRETSQITSAKNLEDLLFSTYSEPDEGKEEVLQDIKNNSENVTVIFNGLTDLQCSPVVQRLVEKDLLPDAKIVITCRPEVESEDLSDWASLRVEVKGFSEESIKAYLSKMLSAEHFISVLNNLELFTLCHVPMYALMVAACFSFKTSKDYQQPCTITEIYIDILRFCVQESHGMIKPRSLNHYIREKCEEILSLAEVAFLGTQGKSVNLTAVQCEDSSVHSVFLKTLGDQVAPTQWRTSSAFLHYTVQEFFAGIWLLKNPEKMTEVGKPLHPLGKEKSSLPSSEEGPLRGFALY</sequence>
<feature type="domain" description="NACHT" evidence="14">
    <location>
        <begin position="159"/>
        <end position="275"/>
    </location>
</feature>
<keyword evidence="8" id="KW-0391">Immunity</keyword>
<dbReference type="PROSITE" id="PS50209">
    <property type="entry name" value="CARD"/>
    <property type="match status" value="1"/>
</dbReference>
<feature type="region of interest" description="Disordered" evidence="12">
    <location>
        <begin position="464"/>
        <end position="491"/>
    </location>
</feature>
<comment type="subcellular location">
    <subcellularLocation>
        <location evidence="1">Cell membrane</location>
    </subcellularLocation>
    <subcellularLocation>
        <location evidence="2">Cytoplasm</location>
    </subcellularLocation>
</comment>
<evidence type="ECO:0000256" key="12">
    <source>
        <dbReference type="SAM" id="MobiDB-lite"/>
    </source>
</evidence>
<keyword evidence="5" id="KW-0399">Innate immunity</keyword>
<evidence type="ECO:0000256" key="9">
    <source>
        <dbReference type="ARBA" id="ARBA00023136"/>
    </source>
</evidence>
<keyword evidence="11" id="KW-0449">Lipoprotein</keyword>
<dbReference type="CDD" id="cd01671">
    <property type="entry name" value="CARD"/>
    <property type="match status" value="1"/>
</dbReference>
<dbReference type="AlphaFoldDB" id="A0A667XI29"/>
<evidence type="ECO:0000256" key="8">
    <source>
        <dbReference type="ARBA" id="ARBA00022859"/>
    </source>
</evidence>
<evidence type="ECO:0008006" key="17">
    <source>
        <dbReference type="Google" id="ProtNLM"/>
    </source>
</evidence>
<dbReference type="SUPFAM" id="SSF47986">
    <property type="entry name" value="DEATH domain"/>
    <property type="match status" value="1"/>
</dbReference>
<dbReference type="Gene3D" id="3.40.50.300">
    <property type="entry name" value="P-loop containing nucleotide triphosphate hydrolases"/>
    <property type="match status" value="1"/>
</dbReference>
<evidence type="ECO:0000259" key="13">
    <source>
        <dbReference type="PROSITE" id="PS50209"/>
    </source>
</evidence>
<evidence type="ECO:0000313" key="16">
    <source>
        <dbReference type="Proteomes" id="UP000472263"/>
    </source>
</evidence>
<dbReference type="Proteomes" id="UP000472263">
    <property type="component" value="Chromosome 22"/>
</dbReference>
<keyword evidence="16" id="KW-1185">Reference proteome</keyword>
<dbReference type="Pfam" id="PF05729">
    <property type="entry name" value="NACHT"/>
    <property type="match status" value="1"/>
</dbReference>
<keyword evidence="10" id="KW-0564">Palmitate</keyword>
<keyword evidence="6" id="KW-0433">Leucine-rich repeat</keyword>
<dbReference type="GO" id="GO:0005886">
    <property type="term" value="C:plasma membrane"/>
    <property type="evidence" value="ECO:0007669"/>
    <property type="project" value="UniProtKB-SubCell"/>
</dbReference>
<keyword evidence="4" id="KW-0963">Cytoplasm</keyword>
<dbReference type="SMART" id="SM00114">
    <property type="entry name" value="CARD"/>
    <property type="match status" value="1"/>
</dbReference>
<keyword evidence="9" id="KW-0472">Membrane</keyword>
<evidence type="ECO:0000256" key="7">
    <source>
        <dbReference type="ARBA" id="ARBA00022737"/>
    </source>
</evidence>
<keyword evidence="3" id="KW-1003">Cell membrane</keyword>
<proteinExistence type="predicted"/>
<dbReference type="InterPro" id="IPR027417">
    <property type="entry name" value="P-loop_NTPase"/>
</dbReference>
<evidence type="ECO:0000256" key="5">
    <source>
        <dbReference type="ARBA" id="ARBA00022588"/>
    </source>
</evidence>
<dbReference type="InParanoid" id="A0A667XI29"/>
<dbReference type="Ensembl" id="ENSMMDT00005015247.1">
    <property type="protein sequence ID" value="ENSMMDP00005014842.1"/>
    <property type="gene ID" value="ENSMMDG00005007592.1"/>
</dbReference>
<dbReference type="GeneTree" id="ENSGT00940000168817"/>
<evidence type="ECO:0000256" key="4">
    <source>
        <dbReference type="ARBA" id="ARBA00022490"/>
    </source>
</evidence>
<dbReference type="GO" id="GO:0045087">
    <property type="term" value="P:innate immune response"/>
    <property type="evidence" value="ECO:0007669"/>
    <property type="project" value="UniProtKB-KW"/>
</dbReference>
<dbReference type="SUPFAM" id="SSF52540">
    <property type="entry name" value="P-loop containing nucleoside triphosphate hydrolases"/>
    <property type="match status" value="1"/>
</dbReference>
<dbReference type="InterPro" id="IPR011029">
    <property type="entry name" value="DEATH-like_dom_sf"/>
</dbReference>
<evidence type="ECO:0000256" key="1">
    <source>
        <dbReference type="ARBA" id="ARBA00004236"/>
    </source>
</evidence>
<dbReference type="PROSITE" id="PS50837">
    <property type="entry name" value="NACHT"/>
    <property type="match status" value="1"/>
</dbReference>
<dbReference type="Gene3D" id="1.10.533.10">
    <property type="entry name" value="Death Domain, Fas"/>
    <property type="match status" value="1"/>
</dbReference>
<evidence type="ECO:0000256" key="6">
    <source>
        <dbReference type="ARBA" id="ARBA00022614"/>
    </source>
</evidence>
<reference evidence="15" key="3">
    <citation type="submission" date="2025-09" db="UniProtKB">
        <authorList>
            <consortium name="Ensembl"/>
        </authorList>
    </citation>
    <scope>IDENTIFICATION</scope>
</reference>
<evidence type="ECO:0000256" key="11">
    <source>
        <dbReference type="ARBA" id="ARBA00023288"/>
    </source>
</evidence>
<dbReference type="GO" id="GO:0005737">
    <property type="term" value="C:cytoplasm"/>
    <property type="evidence" value="ECO:0007669"/>
    <property type="project" value="UniProtKB-SubCell"/>
</dbReference>
<dbReference type="InterPro" id="IPR051261">
    <property type="entry name" value="NLR"/>
</dbReference>
<dbReference type="InterPro" id="IPR001315">
    <property type="entry name" value="CARD"/>
</dbReference>
<evidence type="ECO:0000256" key="2">
    <source>
        <dbReference type="ARBA" id="ARBA00004496"/>
    </source>
</evidence>
<dbReference type="PANTHER" id="PTHR24106">
    <property type="entry name" value="NACHT, LRR AND CARD DOMAINS-CONTAINING"/>
    <property type="match status" value="1"/>
</dbReference>
<accession>A0A667XI29</accession>
<feature type="domain" description="CARD" evidence="13">
    <location>
        <begin position="4"/>
        <end position="79"/>
    </location>
</feature>
<dbReference type="InterPro" id="IPR007111">
    <property type="entry name" value="NACHT_NTPase"/>
</dbReference>
<protein>
    <recommendedName>
        <fullName evidence="17">NACHT domain-containing protein</fullName>
    </recommendedName>
</protein>
<evidence type="ECO:0000256" key="3">
    <source>
        <dbReference type="ARBA" id="ARBA00022475"/>
    </source>
</evidence>
<reference evidence="15" key="2">
    <citation type="submission" date="2025-08" db="UniProtKB">
        <authorList>
            <consortium name="Ensembl"/>
        </authorList>
    </citation>
    <scope>IDENTIFICATION</scope>
</reference>
<evidence type="ECO:0000313" key="15">
    <source>
        <dbReference type="Ensembl" id="ENSMMDP00005014842.1"/>
    </source>
</evidence>
<dbReference type="Pfam" id="PF00619">
    <property type="entry name" value="CARD"/>
    <property type="match status" value="1"/>
</dbReference>
<organism evidence="15 16">
    <name type="scientific">Myripristis murdjan</name>
    <name type="common">pinecone soldierfish</name>
    <dbReference type="NCBI Taxonomy" id="586833"/>
    <lineage>
        <taxon>Eukaryota</taxon>
        <taxon>Metazoa</taxon>
        <taxon>Chordata</taxon>
        <taxon>Craniata</taxon>
        <taxon>Vertebrata</taxon>
        <taxon>Euteleostomi</taxon>
        <taxon>Actinopterygii</taxon>
        <taxon>Neopterygii</taxon>
        <taxon>Teleostei</taxon>
        <taxon>Neoteleostei</taxon>
        <taxon>Acanthomorphata</taxon>
        <taxon>Holocentriformes</taxon>
        <taxon>Holocentridae</taxon>
        <taxon>Myripristis</taxon>
    </lineage>
</organism>
<evidence type="ECO:0000256" key="10">
    <source>
        <dbReference type="ARBA" id="ARBA00023139"/>
    </source>
</evidence>
<reference evidence="15" key="1">
    <citation type="submission" date="2019-06" db="EMBL/GenBank/DDBJ databases">
        <authorList>
            <consortium name="Wellcome Sanger Institute Data Sharing"/>
        </authorList>
    </citation>
    <scope>NUCLEOTIDE SEQUENCE [LARGE SCALE GENOMIC DNA]</scope>
</reference>
<keyword evidence="7" id="KW-0677">Repeat</keyword>
<dbReference type="GO" id="GO:0042981">
    <property type="term" value="P:regulation of apoptotic process"/>
    <property type="evidence" value="ECO:0007669"/>
    <property type="project" value="InterPro"/>
</dbReference>